<reference evidence="2 3" key="1">
    <citation type="submission" date="2019-05" db="EMBL/GenBank/DDBJ databases">
        <title>Another draft genome of Portunus trituberculatus and its Hox gene families provides insights of decapod evolution.</title>
        <authorList>
            <person name="Jeong J.-H."/>
            <person name="Song I."/>
            <person name="Kim S."/>
            <person name="Choi T."/>
            <person name="Kim D."/>
            <person name="Ryu S."/>
            <person name="Kim W."/>
        </authorList>
    </citation>
    <scope>NUCLEOTIDE SEQUENCE [LARGE SCALE GENOMIC DNA]</scope>
    <source>
        <tissue evidence="2">Muscle</tissue>
    </source>
</reference>
<protein>
    <submittedName>
        <fullName evidence="2">Uncharacterized protein</fullName>
    </submittedName>
</protein>
<accession>A0A5B7DTI7</accession>
<gene>
    <name evidence="2" type="ORF">E2C01_017844</name>
</gene>
<keyword evidence="3" id="KW-1185">Reference proteome</keyword>
<name>A0A5B7DTI7_PORTR</name>
<evidence type="ECO:0000313" key="3">
    <source>
        <dbReference type="Proteomes" id="UP000324222"/>
    </source>
</evidence>
<dbReference type="AlphaFoldDB" id="A0A5B7DTI7"/>
<proteinExistence type="predicted"/>
<evidence type="ECO:0000256" key="1">
    <source>
        <dbReference type="SAM" id="MobiDB-lite"/>
    </source>
</evidence>
<feature type="compositionally biased region" description="Polar residues" evidence="1">
    <location>
        <begin position="98"/>
        <end position="115"/>
    </location>
</feature>
<feature type="region of interest" description="Disordered" evidence="1">
    <location>
        <begin position="75"/>
        <end position="115"/>
    </location>
</feature>
<organism evidence="2 3">
    <name type="scientific">Portunus trituberculatus</name>
    <name type="common">Swimming crab</name>
    <name type="synonym">Neptunus trituberculatus</name>
    <dbReference type="NCBI Taxonomy" id="210409"/>
    <lineage>
        <taxon>Eukaryota</taxon>
        <taxon>Metazoa</taxon>
        <taxon>Ecdysozoa</taxon>
        <taxon>Arthropoda</taxon>
        <taxon>Crustacea</taxon>
        <taxon>Multicrustacea</taxon>
        <taxon>Malacostraca</taxon>
        <taxon>Eumalacostraca</taxon>
        <taxon>Eucarida</taxon>
        <taxon>Decapoda</taxon>
        <taxon>Pleocyemata</taxon>
        <taxon>Brachyura</taxon>
        <taxon>Eubrachyura</taxon>
        <taxon>Portunoidea</taxon>
        <taxon>Portunidae</taxon>
        <taxon>Portuninae</taxon>
        <taxon>Portunus</taxon>
    </lineage>
</organism>
<evidence type="ECO:0000313" key="2">
    <source>
        <dbReference type="EMBL" id="MPC24750.1"/>
    </source>
</evidence>
<sequence length="131" mass="14147">MEWLPDHGFSPPLFGIVVRVCSISASSTHCLRYWPPGCSLGCGAPVGVEGDSSRPLWRPVLSLPLHWPPLTAPYRGDSVEQVPPGPSQRKHQKRVDILTQTGTNGTDQRVGTVPEQSVSISHQLGFLASPS</sequence>
<dbReference type="EMBL" id="VSRR010001370">
    <property type="protein sequence ID" value="MPC24750.1"/>
    <property type="molecule type" value="Genomic_DNA"/>
</dbReference>
<comment type="caution">
    <text evidence="2">The sequence shown here is derived from an EMBL/GenBank/DDBJ whole genome shotgun (WGS) entry which is preliminary data.</text>
</comment>
<dbReference type="Proteomes" id="UP000324222">
    <property type="component" value="Unassembled WGS sequence"/>
</dbReference>